<proteinExistence type="predicted"/>
<evidence type="ECO:0000313" key="2">
    <source>
        <dbReference type="Proteomes" id="UP000602510"/>
    </source>
</evidence>
<protein>
    <submittedName>
        <fullName evidence="1">Uncharacterized protein</fullName>
    </submittedName>
</protein>
<sequence>MMITVELNFGTATDVGGVSTAIPTEVGDVVDIEKTLPAGEMETQRTNGHETSVVRSTIQFGLDTEDVGEDTAIAGDIESDIGNEQQSVESHTHECIEDYDLDEKVKEILEQDQMGVENTALPIAKVGKRSHRDETDSELLRVEQRAEKPGPKKTRTGLREYSKRRRSRYLDEYIVNVAQRTERILDKNGKAIHASSVPIPRNNREMNRSKYREFWMQADMEEMSALRAKGVIMEIPERKAY</sequence>
<evidence type="ECO:0000313" key="1">
    <source>
        <dbReference type="EMBL" id="KAF4028127.1"/>
    </source>
</evidence>
<gene>
    <name evidence="1" type="ORF">GN244_ATG20193</name>
</gene>
<accession>A0A833S2T1</accession>
<reference evidence="1" key="1">
    <citation type="submission" date="2020-04" db="EMBL/GenBank/DDBJ databases">
        <title>Hybrid Assembly of Korean Phytophthora infestans isolates.</title>
        <authorList>
            <person name="Prokchorchik M."/>
            <person name="Lee Y."/>
            <person name="Seo J."/>
            <person name="Cho J.-H."/>
            <person name="Park Y.-E."/>
            <person name="Jang D.-C."/>
            <person name="Im J.-S."/>
            <person name="Choi J.-G."/>
            <person name="Park H.-J."/>
            <person name="Lee G.-B."/>
            <person name="Lee Y.-G."/>
            <person name="Hong S.-Y."/>
            <person name="Cho K."/>
            <person name="Sohn K.H."/>
        </authorList>
    </citation>
    <scope>NUCLEOTIDE SEQUENCE</scope>
    <source>
        <strain evidence="1">KR_1_A1</strain>
    </source>
</reference>
<keyword evidence="2" id="KW-1185">Reference proteome</keyword>
<name>A0A833S2T1_PHYIN</name>
<comment type="caution">
    <text evidence="1">The sequence shown here is derived from an EMBL/GenBank/DDBJ whole genome shotgun (WGS) entry which is preliminary data.</text>
</comment>
<dbReference type="EMBL" id="WSZM01001139">
    <property type="protein sequence ID" value="KAF4028127.1"/>
    <property type="molecule type" value="Genomic_DNA"/>
</dbReference>
<organism evidence="1 2">
    <name type="scientific">Phytophthora infestans</name>
    <name type="common">Potato late blight agent</name>
    <name type="synonym">Botrytis infestans</name>
    <dbReference type="NCBI Taxonomy" id="4787"/>
    <lineage>
        <taxon>Eukaryota</taxon>
        <taxon>Sar</taxon>
        <taxon>Stramenopiles</taxon>
        <taxon>Oomycota</taxon>
        <taxon>Peronosporomycetes</taxon>
        <taxon>Peronosporales</taxon>
        <taxon>Peronosporaceae</taxon>
        <taxon>Phytophthora</taxon>
    </lineage>
</organism>
<dbReference type="Proteomes" id="UP000602510">
    <property type="component" value="Unassembled WGS sequence"/>
</dbReference>
<dbReference type="AlphaFoldDB" id="A0A833S2T1"/>